<sequence length="222" mass="23185">MRLLASGRDADVFEAGSGKVLRRYRDAAMDATPEAVVMRHVHARGYPVPMVYDVAGPDIVLAHVHGPTMLEMLMSGAMSPADGAAMTADLLDLLHAIPAPDDLVGPSRVAVERAADDVVLHLDLHPMNVLVAPGGPVVIDWCNARRGPAGLDRAVTALILAQVASGELAGLGPGARAMFEALLGLLGPLTHVDEALAYRATDPNMSADERASLDRAAALLTP</sequence>
<evidence type="ECO:0000313" key="2">
    <source>
        <dbReference type="EMBL" id="KNX38484.1"/>
    </source>
</evidence>
<comment type="caution">
    <text evidence="2">The sequence shown here is derived from an EMBL/GenBank/DDBJ whole genome shotgun (WGS) entry which is preliminary data.</text>
</comment>
<dbReference type="SUPFAM" id="SSF56112">
    <property type="entry name" value="Protein kinase-like (PK-like)"/>
    <property type="match status" value="1"/>
</dbReference>
<evidence type="ECO:0000259" key="1">
    <source>
        <dbReference type="Pfam" id="PF01636"/>
    </source>
</evidence>
<dbReference type="Proteomes" id="UP000037397">
    <property type="component" value="Unassembled WGS sequence"/>
</dbReference>
<gene>
    <name evidence="2" type="ORF">VV01_17175</name>
</gene>
<dbReference type="Gene3D" id="3.90.1200.10">
    <property type="match status" value="1"/>
</dbReference>
<organism evidence="2 3">
    <name type="scientific">Luteipulveratus halotolerans</name>
    <dbReference type="NCBI Taxonomy" id="1631356"/>
    <lineage>
        <taxon>Bacteria</taxon>
        <taxon>Bacillati</taxon>
        <taxon>Actinomycetota</taxon>
        <taxon>Actinomycetes</taxon>
        <taxon>Micrococcales</taxon>
        <taxon>Dermacoccaceae</taxon>
        <taxon>Luteipulveratus</taxon>
    </lineage>
</organism>
<dbReference type="AlphaFoldDB" id="A0A0L6CLA1"/>
<feature type="domain" description="Aminoglycoside phosphotransferase" evidence="1">
    <location>
        <begin position="110"/>
        <end position="159"/>
    </location>
</feature>
<dbReference type="PATRIC" id="fig|1631356.3.peg.3416"/>
<dbReference type="STRING" id="1631356.VV01_17175"/>
<dbReference type="RefSeq" id="WP_050670954.1">
    <property type="nucleotide sequence ID" value="NZ_LAIR01000002.1"/>
</dbReference>
<protein>
    <recommendedName>
        <fullName evidence="1">Aminoglycoside phosphotransferase domain-containing protein</fullName>
    </recommendedName>
</protein>
<dbReference type="Pfam" id="PF01636">
    <property type="entry name" value="APH"/>
    <property type="match status" value="1"/>
</dbReference>
<dbReference type="OrthoDB" id="9797603at2"/>
<accession>A0A0L6CLA1</accession>
<dbReference type="InterPro" id="IPR011009">
    <property type="entry name" value="Kinase-like_dom_sf"/>
</dbReference>
<proteinExistence type="predicted"/>
<evidence type="ECO:0000313" key="3">
    <source>
        <dbReference type="Proteomes" id="UP000037397"/>
    </source>
</evidence>
<name>A0A0L6CLA1_9MICO</name>
<dbReference type="InterPro" id="IPR002575">
    <property type="entry name" value="Aminoglycoside_PTrfase"/>
</dbReference>
<keyword evidence="3" id="KW-1185">Reference proteome</keyword>
<dbReference type="EMBL" id="LAIR01000002">
    <property type="protein sequence ID" value="KNX38484.1"/>
    <property type="molecule type" value="Genomic_DNA"/>
</dbReference>
<reference evidence="3" key="1">
    <citation type="submission" date="2015-03" db="EMBL/GenBank/DDBJ databases">
        <title>Luteipulveratus halotolerans sp. nov., a novel actinobacterium (Dermacoccaceae) from Sarawak, Malaysia.</title>
        <authorList>
            <person name="Juboi H."/>
            <person name="Basik A."/>
            <person name="Shamsul S.S."/>
            <person name="Arnold P."/>
            <person name="Schmitt E.K."/>
            <person name="Sanglier J.-J."/>
            <person name="Yeo T."/>
        </authorList>
    </citation>
    <scope>NUCLEOTIDE SEQUENCE [LARGE SCALE GENOMIC DNA]</scope>
    <source>
        <strain evidence="3">C296001</strain>
    </source>
</reference>